<dbReference type="AlphaFoldDB" id="A0A5E8HHC0"/>
<proteinExistence type="predicted"/>
<accession>A0A5E8HHC0</accession>
<organism evidence="1 2">
    <name type="scientific">Leptospira yanagawae serovar Saopaulo str. Sao Paulo = ATCC 700523</name>
    <dbReference type="NCBI Taxonomy" id="1249483"/>
    <lineage>
        <taxon>Bacteria</taxon>
        <taxon>Pseudomonadati</taxon>
        <taxon>Spirochaetota</taxon>
        <taxon>Spirochaetia</taxon>
        <taxon>Leptospirales</taxon>
        <taxon>Leptospiraceae</taxon>
        <taxon>Leptospira</taxon>
    </lineage>
</organism>
<protein>
    <submittedName>
        <fullName evidence="1">Uncharacterized protein</fullName>
    </submittedName>
</protein>
<comment type="caution">
    <text evidence="1">The sequence shown here is derived from an EMBL/GenBank/DDBJ whole genome shotgun (WGS) entry which is preliminary data.</text>
</comment>
<evidence type="ECO:0000313" key="2">
    <source>
        <dbReference type="Proteomes" id="UP000013996"/>
    </source>
</evidence>
<dbReference type="EMBL" id="AOGX02000008">
    <property type="protein sequence ID" value="EOQ90714.1"/>
    <property type="molecule type" value="Genomic_DNA"/>
</dbReference>
<gene>
    <name evidence="1" type="ORF">LEP1GSC202_3850</name>
</gene>
<dbReference type="STRING" id="1249483.LEP1GSC202_3850"/>
<dbReference type="Proteomes" id="UP000013996">
    <property type="component" value="Unassembled WGS sequence"/>
</dbReference>
<name>A0A5E8HHC0_9LEPT</name>
<reference evidence="1 2" key="1">
    <citation type="submission" date="2013-04" db="EMBL/GenBank/DDBJ databases">
        <authorList>
            <person name="Harkins D.M."/>
            <person name="Durkin A.S."/>
            <person name="Brinkac L.M."/>
            <person name="Haft D.H."/>
            <person name="Selengut J.D."/>
            <person name="Sanka R."/>
            <person name="DePew J."/>
            <person name="Purushe J."/>
            <person name="Hartskeerl R.A."/>
            <person name="Ahmed A."/>
            <person name="van der Linden H."/>
            <person name="Goris M.G.A."/>
            <person name="Vinetz J.M."/>
            <person name="Sutton G.G."/>
            <person name="Nierman W.C."/>
            <person name="Fouts D.E."/>
        </authorList>
    </citation>
    <scope>NUCLEOTIDE SEQUENCE [LARGE SCALE GENOMIC DNA]</scope>
    <source>
        <strain evidence="1 2">Sao Paulo</strain>
    </source>
</reference>
<evidence type="ECO:0000313" key="1">
    <source>
        <dbReference type="EMBL" id="EOQ90714.1"/>
    </source>
</evidence>
<sequence length="40" mass="4725">MYANVMLFALLLAFSICFMDISVRNQMDHILIHPCIRRNL</sequence>